<dbReference type="Pfam" id="PF04891">
    <property type="entry name" value="NifQ"/>
    <property type="match status" value="1"/>
</dbReference>
<evidence type="ECO:0000313" key="2">
    <source>
        <dbReference type="Proteomes" id="UP000241899"/>
    </source>
</evidence>
<keyword evidence="2" id="KW-1185">Reference proteome</keyword>
<feature type="non-terminal residue" evidence="1">
    <location>
        <position position="114"/>
    </location>
</feature>
<gene>
    <name evidence="1" type="ORF">C5F46_11270</name>
</gene>
<dbReference type="EMBL" id="PZKF01000026">
    <property type="protein sequence ID" value="PTE17020.1"/>
    <property type="molecule type" value="Genomic_DNA"/>
</dbReference>
<proteinExistence type="predicted"/>
<organism evidence="1 2">
    <name type="scientific">Phaeovulum veldkampii DSM 11550</name>
    <dbReference type="NCBI Taxonomy" id="1185920"/>
    <lineage>
        <taxon>Bacteria</taxon>
        <taxon>Pseudomonadati</taxon>
        <taxon>Pseudomonadota</taxon>
        <taxon>Alphaproteobacteria</taxon>
        <taxon>Rhodobacterales</taxon>
        <taxon>Paracoccaceae</taxon>
        <taxon>Phaeovulum</taxon>
    </lineage>
</organism>
<protein>
    <submittedName>
        <fullName evidence="1">Nitrogen fixation protein NifQ</fullName>
    </submittedName>
</protein>
<comment type="caution">
    <text evidence="1">The sequence shown here is derived from an EMBL/GenBank/DDBJ whole genome shotgun (WGS) entry which is preliminary data.</text>
</comment>
<dbReference type="AlphaFoldDB" id="A0A2T4JGI1"/>
<name>A0A2T4JGI1_9RHOB</name>
<sequence>MNPPPPDPAPPDLAADMAAILAHALADRAAGQGALPDLLGLEGADLARLAARFWRGPPLPDLDRPLAPPPPDQAAIALMIQWRGGSVSAESGWLAQILARRAMEGGHLWEDLGL</sequence>
<dbReference type="GO" id="GO:0009399">
    <property type="term" value="P:nitrogen fixation"/>
    <property type="evidence" value="ECO:0007669"/>
    <property type="project" value="InterPro"/>
</dbReference>
<dbReference type="GO" id="GO:0030151">
    <property type="term" value="F:molybdenum ion binding"/>
    <property type="evidence" value="ECO:0007669"/>
    <property type="project" value="InterPro"/>
</dbReference>
<reference evidence="1 2" key="1">
    <citation type="submission" date="2018-03" db="EMBL/GenBank/DDBJ databases">
        <title>Rhodobacter veldkampii.</title>
        <authorList>
            <person name="Meyer T.E."/>
            <person name="Miller S."/>
            <person name="Lodha T."/>
            <person name="Gandham S."/>
            <person name="Chintalapati S."/>
            <person name="Chintalapati V.R."/>
        </authorList>
    </citation>
    <scope>NUCLEOTIDE SEQUENCE [LARGE SCALE GENOMIC DNA]</scope>
    <source>
        <strain evidence="1 2">DSM 11550</strain>
    </source>
</reference>
<accession>A0A2T4JGI1</accession>
<evidence type="ECO:0000313" key="1">
    <source>
        <dbReference type="EMBL" id="PTE17020.1"/>
    </source>
</evidence>
<dbReference type="RefSeq" id="WP_181317746.1">
    <property type="nucleotide sequence ID" value="NZ_PZKF01000026.1"/>
</dbReference>
<dbReference type="InterPro" id="IPR006975">
    <property type="entry name" value="NifQ"/>
</dbReference>
<dbReference type="Proteomes" id="UP000241899">
    <property type="component" value="Unassembled WGS sequence"/>
</dbReference>